<comment type="caution">
    <text evidence="7">The sequence shown here is derived from an EMBL/GenBank/DDBJ whole genome shotgun (WGS) entry which is preliminary data.</text>
</comment>
<dbReference type="FunFam" id="1.20.1540.10:FF:000027">
    <property type="entry name" value="Rhomboid family intramembrane serine protease"/>
    <property type="match status" value="1"/>
</dbReference>
<feature type="transmembrane region" description="Helical" evidence="5">
    <location>
        <begin position="153"/>
        <end position="173"/>
    </location>
</feature>
<feature type="domain" description="Peptidase S54 rhomboid" evidence="6">
    <location>
        <begin position="59"/>
        <end position="208"/>
    </location>
</feature>
<proteinExistence type="predicted"/>
<dbReference type="GO" id="GO:0004252">
    <property type="term" value="F:serine-type endopeptidase activity"/>
    <property type="evidence" value="ECO:0007669"/>
    <property type="project" value="InterPro"/>
</dbReference>
<protein>
    <submittedName>
        <fullName evidence="7">Rhomboid family protein</fullName>
    </submittedName>
</protein>
<dbReference type="Proteomes" id="UP000034932">
    <property type="component" value="Unassembled WGS sequence"/>
</dbReference>
<feature type="transmembrane region" description="Helical" evidence="5">
    <location>
        <begin position="12"/>
        <end position="30"/>
    </location>
</feature>
<dbReference type="Pfam" id="PF01694">
    <property type="entry name" value="Rhomboid"/>
    <property type="match status" value="1"/>
</dbReference>
<evidence type="ECO:0000256" key="5">
    <source>
        <dbReference type="SAM" id="Phobius"/>
    </source>
</evidence>
<evidence type="ECO:0000313" key="8">
    <source>
        <dbReference type="Proteomes" id="UP000034932"/>
    </source>
</evidence>
<dbReference type="InterPro" id="IPR050925">
    <property type="entry name" value="Rhomboid_protease_S54"/>
</dbReference>
<dbReference type="SUPFAM" id="SSF144091">
    <property type="entry name" value="Rhomboid-like"/>
    <property type="match status" value="1"/>
</dbReference>
<feature type="transmembrane region" description="Helical" evidence="5">
    <location>
        <begin position="122"/>
        <end position="141"/>
    </location>
</feature>
<dbReference type="STRING" id="1618573.UT19_C0007G0017"/>
<dbReference type="EMBL" id="LBVW01000007">
    <property type="protein sequence ID" value="KKQ93773.1"/>
    <property type="molecule type" value="Genomic_DNA"/>
</dbReference>
<organism evidence="7 8">
    <name type="scientific">Candidatus Woesebacteria bacterium GW2011_GWB1_39_10b</name>
    <dbReference type="NCBI Taxonomy" id="1618573"/>
    <lineage>
        <taxon>Bacteria</taxon>
        <taxon>Candidatus Woeseibacteriota</taxon>
    </lineage>
</organism>
<evidence type="ECO:0000313" key="7">
    <source>
        <dbReference type="EMBL" id="KKQ93773.1"/>
    </source>
</evidence>
<keyword evidence="4 5" id="KW-0472">Membrane</keyword>
<dbReference type="PANTHER" id="PTHR43731:SF26">
    <property type="entry name" value="RHOMBOID-LIKE PROTEIN 10, CHLOROPLASTIC"/>
    <property type="match status" value="1"/>
</dbReference>
<evidence type="ECO:0000256" key="1">
    <source>
        <dbReference type="ARBA" id="ARBA00004141"/>
    </source>
</evidence>
<evidence type="ECO:0000259" key="6">
    <source>
        <dbReference type="Pfam" id="PF01694"/>
    </source>
</evidence>
<evidence type="ECO:0000256" key="3">
    <source>
        <dbReference type="ARBA" id="ARBA00022989"/>
    </source>
</evidence>
<keyword evidence="2 5" id="KW-0812">Transmembrane</keyword>
<dbReference type="InterPro" id="IPR022764">
    <property type="entry name" value="Peptidase_S54_rhomboid_dom"/>
</dbReference>
<gene>
    <name evidence="7" type="ORF">UT19_C0007G0017</name>
</gene>
<keyword evidence="3 5" id="KW-1133">Transmembrane helix</keyword>
<name>A0A0G0LPG5_9BACT</name>
<dbReference type="InterPro" id="IPR035952">
    <property type="entry name" value="Rhomboid-like_sf"/>
</dbReference>
<dbReference type="AlphaFoldDB" id="A0A0G0LPG5"/>
<sequence length="225" mass="24818">MFPLHDTVRTYKYPLITILIITANAFVFFLELVAPNTELFIDQYALIPANVNFSNLSSLTPFITSQFLHAGFLHILSNMWFLKIFGDNVEEKFGSIFYLFIYLLSGVVGGLIQYLFSPDSTIPMLGASGAVAGVLGAYLVFFPRHQIETLIPFGFYMSTVRLSAQVMLLYWFITQLFSGVGSVAVAQIGGVAFWAHVGGFVAGWLIAKLSRGSSSSEVEVGEIIE</sequence>
<dbReference type="PANTHER" id="PTHR43731">
    <property type="entry name" value="RHOMBOID PROTEASE"/>
    <property type="match status" value="1"/>
</dbReference>
<accession>A0A0G0LPG5</accession>
<comment type="subcellular location">
    <subcellularLocation>
        <location evidence="1">Membrane</location>
        <topology evidence="1">Multi-pass membrane protein</topology>
    </subcellularLocation>
</comment>
<feature type="transmembrane region" description="Helical" evidence="5">
    <location>
        <begin position="67"/>
        <end position="85"/>
    </location>
</feature>
<dbReference type="PATRIC" id="fig|1618573.3.peg.532"/>
<evidence type="ECO:0000256" key="2">
    <source>
        <dbReference type="ARBA" id="ARBA00022692"/>
    </source>
</evidence>
<reference evidence="7 8" key="1">
    <citation type="journal article" date="2015" name="Nature">
        <title>rRNA introns, odd ribosomes, and small enigmatic genomes across a large radiation of phyla.</title>
        <authorList>
            <person name="Brown C.T."/>
            <person name="Hug L.A."/>
            <person name="Thomas B.C."/>
            <person name="Sharon I."/>
            <person name="Castelle C.J."/>
            <person name="Singh A."/>
            <person name="Wilkins M.J."/>
            <person name="Williams K.H."/>
            <person name="Banfield J.F."/>
        </authorList>
    </citation>
    <scope>NUCLEOTIDE SEQUENCE [LARGE SCALE GENOMIC DNA]</scope>
</reference>
<dbReference type="Gene3D" id="1.20.1540.10">
    <property type="entry name" value="Rhomboid-like"/>
    <property type="match status" value="1"/>
</dbReference>
<dbReference type="GO" id="GO:0016020">
    <property type="term" value="C:membrane"/>
    <property type="evidence" value="ECO:0007669"/>
    <property type="project" value="UniProtKB-SubCell"/>
</dbReference>
<feature type="transmembrane region" description="Helical" evidence="5">
    <location>
        <begin position="97"/>
        <end position="116"/>
    </location>
</feature>
<feature type="transmembrane region" description="Helical" evidence="5">
    <location>
        <begin position="185"/>
        <end position="207"/>
    </location>
</feature>
<evidence type="ECO:0000256" key="4">
    <source>
        <dbReference type="ARBA" id="ARBA00023136"/>
    </source>
</evidence>